<evidence type="ECO:0000256" key="5">
    <source>
        <dbReference type="ARBA" id="ARBA00022679"/>
    </source>
</evidence>
<keyword evidence="5 16" id="KW-0808">Transferase</keyword>
<dbReference type="EMBL" id="DWXX01000010">
    <property type="protein sequence ID" value="HJB58149.1"/>
    <property type="molecule type" value="Genomic_DNA"/>
</dbReference>
<evidence type="ECO:0000256" key="2">
    <source>
        <dbReference type="ARBA" id="ARBA00022448"/>
    </source>
</evidence>
<dbReference type="PANTHER" id="PTHR30175">
    <property type="entry name" value="PHOSPHOTRANSFERASE SYSTEM TRANSPORT PROTEIN"/>
    <property type="match status" value="1"/>
</dbReference>
<feature type="domain" description="PTS EIIA type-1" evidence="13">
    <location>
        <begin position="543"/>
        <end position="647"/>
    </location>
</feature>
<evidence type="ECO:0000259" key="14">
    <source>
        <dbReference type="PROSITE" id="PS51098"/>
    </source>
</evidence>
<dbReference type="PANTHER" id="PTHR30175:SF1">
    <property type="entry name" value="PTS SYSTEM ARBUTIN-, CELLOBIOSE-, AND SALICIN-SPECIFIC EIIBC COMPONENT-RELATED"/>
    <property type="match status" value="1"/>
</dbReference>
<dbReference type="PROSITE" id="PS00371">
    <property type="entry name" value="PTS_EIIA_TYPE_1_HIS"/>
    <property type="match status" value="1"/>
</dbReference>
<accession>A0A9D2MDW9</accession>
<dbReference type="Pfam" id="PF00358">
    <property type="entry name" value="PTS_EIIA_1"/>
    <property type="match status" value="1"/>
</dbReference>
<feature type="transmembrane region" description="Helical" evidence="12">
    <location>
        <begin position="319"/>
        <end position="346"/>
    </location>
</feature>
<dbReference type="PROSITE" id="PS51103">
    <property type="entry name" value="PTS_EIIC_TYPE_1"/>
    <property type="match status" value="1"/>
</dbReference>
<dbReference type="InterPro" id="IPR036878">
    <property type="entry name" value="Glu_permease_IIB"/>
</dbReference>
<feature type="transmembrane region" description="Helical" evidence="12">
    <location>
        <begin position="226"/>
        <end position="245"/>
    </location>
</feature>
<sequence>MQAGSGGTCKAFLSHSYRREGCRQCSVGSFSFAVLAERRREPCLIEGGLRTVKNYKQTAADVLRLVGGDKNVTHLEHCSTRLRFTLADPGKADAAALKKTPGVMGVIASGPQCQVVIGNDVIEVYDELVKMGSFNAAAAAAPAPAGKKNIGGIILDYMVGIFQPLVPAIAGAGVLKAVLTIFTTFGILASTDVVYQVFYNVADAALYYLPILVAFTTATKFGCNKLVAVALAAAMISPATSTLLATEGGARFFGLSIQNIGYTGQVFPSILIVIFMAVLEKWCNKWCPKAIRVFFVPMFCFAVAFPVGLLLLGPLGYNIGSLLTAAILGLYNTLGWLAVALVAAILPFMISLGMHKALVPYAVASIADPGFDMLYLPASLAHNISEGGACLAVALKTKDENLRSTAISAGISGLFGITEPALYGVTLQRRKVTISVVLSSFIGGLFIGLMGVKGFAAVGPGIASMAMYIDPANGMNFIWACVGFAISVAASFILTFILYKDEEDAPAASAPASAPASSPAKAADATVYSPLAGTAIPLTSVKDEVFSQKILGEGVAVIPSKGELYAPADGQIASVFDSKHAISMTTDAGVDLLMHIGMDTVKLEGKGFTPLVKNGDTVKKGQLLMKFDIDAIKAAGFDTTTPVIVTNNEDFAVKPVADGAVAPGAALLKLEAVQ</sequence>
<gene>
    <name evidence="16" type="ORF">H9771_00575</name>
</gene>
<dbReference type="Proteomes" id="UP000824211">
    <property type="component" value="Unassembled WGS sequence"/>
</dbReference>
<dbReference type="Gene3D" id="3.30.1360.60">
    <property type="entry name" value="Glucose permease domain IIB"/>
    <property type="match status" value="1"/>
</dbReference>
<dbReference type="Gene3D" id="2.70.70.10">
    <property type="entry name" value="Glucose Permease (Domain IIA)"/>
    <property type="match status" value="1"/>
</dbReference>
<dbReference type="FunFam" id="2.70.70.10:FF:000001">
    <property type="entry name" value="PTS system glucose-specific IIA component"/>
    <property type="match status" value="1"/>
</dbReference>
<proteinExistence type="predicted"/>
<dbReference type="InterPro" id="IPR011297">
    <property type="entry name" value="PTS_IIABC_b_glu"/>
</dbReference>
<feature type="transmembrane region" description="Helical" evidence="12">
    <location>
        <begin position="193"/>
        <end position="214"/>
    </location>
</feature>
<feature type="transmembrane region" description="Helical" evidence="12">
    <location>
        <begin position="291"/>
        <end position="313"/>
    </location>
</feature>
<dbReference type="GO" id="GO:0015771">
    <property type="term" value="P:trehalose transport"/>
    <property type="evidence" value="ECO:0007669"/>
    <property type="project" value="TreeGrafter"/>
</dbReference>
<keyword evidence="2" id="KW-0813">Transport</keyword>
<keyword evidence="7 12" id="KW-0812">Transmembrane</keyword>
<dbReference type="InterPro" id="IPR001127">
    <property type="entry name" value="PTS_EIIA_1_perm"/>
</dbReference>
<dbReference type="InterPro" id="IPR018113">
    <property type="entry name" value="PTrfase_EIIB_Cys"/>
</dbReference>
<dbReference type="GO" id="GO:0009401">
    <property type="term" value="P:phosphoenolpyruvate-dependent sugar phosphotransferase system"/>
    <property type="evidence" value="ECO:0007669"/>
    <property type="project" value="UniProtKB-KW"/>
</dbReference>
<dbReference type="Pfam" id="PF02378">
    <property type="entry name" value="PTS_EIIC"/>
    <property type="match status" value="1"/>
</dbReference>
<dbReference type="GO" id="GO:0005886">
    <property type="term" value="C:plasma membrane"/>
    <property type="evidence" value="ECO:0007669"/>
    <property type="project" value="UniProtKB-SubCell"/>
</dbReference>
<dbReference type="AlphaFoldDB" id="A0A9D2MDW9"/>
<comment type="subcellular location">
    <subcellularLocation>
        <location evidence="1">Cell membrane</location>
        <topology evidence="1">Multi-pass membrane protein</topology>
    </subcellularLocation>
</comment>
<dbReference type="InterPro" id="IPR003352">
    <property type="entry name" value="PTS_EIIC"/>
</dbReference>
<dbReference type="FunFam" id="3.30.1360.60:FF:000001">
    <property type="entry name" value="PTS system glucose-specific IIBC component PtsG"/>
    <property type="match status" value="1"/>
</dbReference>
<protein>
    <submittedName>
        <fullName evidence="16">Beta-glucoside-specific PTS transporter subunit IIABC</fullName>
        <ecNumber evidence="16">2.7.1.-</ecNumber>
    </submittedName>
</protein>
<evidence type="ECO:0000256" key="11">
    <source>
        <dbReference type="PROSITE-ProRule" id="PRU00421"/>
    </source>
</evidence>
<dbReference type="EC" id="2.7.1.-" evidence="16"/>
<reference evidence="16" key="1">
    <citation type="journal article" date="2021" name="PeerJ">
        <title>Extensive microbial diversity within the chicken gut microbiome revealed by metagenomics and culture.</title>
        <authorList>
            <person name="Gilroy R."/>
            <person name="Ravi A."/>
            <person name="Getino M."/>
            <person name="Pursley I."/>
            <person name="Horton D.L."/>
            <person name="Alikhan N.F."/>
            <person name="Baker D."/>
            <person name="Gharbi K."/>
            <person name="Hall N."/>
            <person name="Watson M."/>
            <person name="Adriaenssens E.M."/>
            <person name="Foster-Nyarko E."/>
            <person name="Jarju S."/>
            <person name="Secka A."/>
            <person name="Antonio M."/>
            <person name="Oren A."/>
            <person name="Chaudhuri R.R."/>
            <person name="La Ragione R."/>
            <person name="Hildebrand F."/>
            <person name="Pallen M.J."/>
        </authorList>
    </citation>
    <scope>NUCLEOTIDE SEQUENCE</scope>
    <source>
        <strain evidence="16">ChiHjej9B8-13557</strain>
    </source>
</reference>
<evidence type="ECO:0000256" key="7">
    <source>
        <dbReference type="ARBA" id="ARBA00022692"/>
    </source>
</evidence>
<name>A0A9D2MDW9_9FIRM</name>
<evidence type="ECO:0000256" key="4">
    <source>
        <dbReference type="ARBA" id="ARBA00022597"/>
    </source>
</evidence>
<dbReference type="NCBIfam" id="TIGR01995">
    <property type="entry name" value="PTS-II-ABC-beta"/>
    <property type="match status" value="1"/>
</dbReference>
<dbReference type="InterPro" id="IPR011055">
    <property type="entry name" value="Dup_hybrid_motif"/>
</dbReference>
<dbReference type="NCBIfam" id="TIGR00830">
    <property type="entry name" value="PTBA"/>
    <property type="match status" value="1"/>
</dbReference>
<dbReference type="GO" id="GO:0016301">
    <property type="term" value="F:kinase activity"/>
    <property type="evidence" value="ECO:0007669"/>
    <property type="project" value="UniProtKB-KW"/>
</dbReference>
<dbReference type="InterPro" id="IPR013013">
    <property type="entry name" value="PTS_EIIC_1"/>
</dbReference>
<feature type="transmembrane region" description="Helical" evidence="12">
    <location>
        <begin position="477"/>
        <end position="499"/>
    </location>
</feature>
<keyword evidence="8" id="KW-0418">Kinase</keyword>
<evidence type="ECO:0000256" key="8">
    <source>
        <dbReference type="ARBA" id="ARBA00022777"/>
    </source>
</evidence>
<feature type="transmembrane region" description="Helical" evidence="12">
    <location>
        <begin position="436"/>
        <end position="457"/>
    </location>
</feature>
<dbReference type="InterPro" id="IPR050558">
    <property type="entry name" value="PTS_Sugar-Specific_Components"/>
</dbReference>
<dbReference type="Pfam" id="PF00367">
    <property type="entry name" value="PTS_EIIB"/>
    <property type="match status" value="1"/>
</dbReference>
<evidence type="ECO:0000256" key="1">
    <source>
        <dbReference type="ARBA" id="ARBA00004651"/>
    </source>
</evidence>
<keyword evidence="10 12" id="KW-0472">Membrane</keyword>
<feature type="active site" description="Phosphocysteine intermediate; for EIIB activity" evidence="11">
    <location>
        <position position="78"/>
    </location>
</feature>
<evidence type="ECO:0000259" key="15">
    <source>
        <dbReference type="PROSITE" id="PS51103"/>
    </source>
</evidence>
<dbReference type="GO" id="GO:0090589">
    <property type="term" value="F:protein-phosphocysteine-trehalose phosphotransferase system transporter activity"/>
    <property type="evidence" value="ECO:0007669"/>
    <property type="project" value="TreeGrafter"/>
</dbReference>
<evidence type="ECO:0000256" key="3">
    <source>
        <dbReference type="ARBA" id="ARBA00022475"/>
    </source>
</evidence>
<evidence type="ECO:0000313" key="16">
    <source>
        <dbReference type="EMBL" id="HJB58149.1"/>
    </source>
</evidence>
<feature type="transmembrane region" description="Helical" evidence="12">
    <location>
        <begin position="165"/>
        <end position="187"/>
    </location>
</feature>
<dbReference type="PROSITE" id="PS51098">
    <property type="entry name" value="PTS_EIIB_TYPE_1"/>
    <property type="match status" value="1"/>
</dbReference>
<evidence type="ECO:0000256" key="6">
    <source>
        <dbReference type="ARBA" id="ARBA00022683"/>
    </source>
</evidence>
<dbReference type="PROSITE" id="PS01035">
    <property type="entry name" value="PTS_EIIB_TYPE_1_CYS"/>
    <property type="match status" value="1"/>
</dbReference>
<evidence type="ECO:0000259" key="13">
    <source>
        <dbReference type="PROSITE" id="PS51093"/>
    </source>
</evidence>
<reference evidence="16" key="2">
    <citation type="submission" date="2021-04" db="EMBL/GenBank/DDBJ databases">
        <authorList>
            <person name="Gilroy R."/>
        </authorList>
    </citation>
    <scope>NUCLEOTIDE SEQUENCE</scope>
    <source>
        <strain evidence="16">ChiHjej9B8-13557</strain>
    </source>
</reference>
<dbReference type="GO" id="GO:0008982">
    <property type="term" value="F:protein-N(PI)-phosphohistidine-sugar phosphotransferase activity"/>
    <property type="evidence" value="ECO:0007669"/>
    <property type="project" value="InterPro"/>
</dbReference>
<dbReference type="CDD" id="cd00212">
    <property type="entry name" value="PTS_IIB_glc"/>
    <property type="match status" value="1"/>
</dbReference>
<keyword evidence="4" id="KW-0762">Sugar transport</keyword>
<keyword evidence="9 12" id="KW-1133">Transmembrane helix</keyword>
<feature type="domain" description="PTS EIIB type-1" evidence="14">
    <location>
        <begin position="56"/>
        <end position="138"/>
    </location>
</feature>
<evidence type="ECO:0000256" key="12">
    <source>
        <dbReference type="SAM" id="Phobius"/>
    </source>
</evidence>
<dbReference type="SUPFAM" id="SSF51261">
    <property type="entry name" value="Duplicated hybrid motif"/>
    <property type="match status" value="1"/>
</dbReference>
<dbReference type="SUPFAM" id="SSF55604">
    <property type="entry name" value="Glucose permease domain IIB"/>
    <property type="match status" value="1"/>
</dbReference>
<feature type="domain" description="PTS EIIC type-1" evidence="15">
    <location>
        <begin position="156"/>
        <end position="510"/>
    </location>
</feature>
<evidence type="ECO:0000256" key="9">
    <source>
        <dbReference type="ARBA" id="ARBA00022989"/>
    </source>
</evidence>
<dbReference type="InterPro" id="IPR001996">
    <property type="entry name" value="PTS_IIB_1"/>
</dbReference>
<comment type="caution">
    <text evidence="16">The sequence shown here is derived from an EMBL/GenBank/DDBJ whole genome shotgun (WGS) entry which is preliminary data.</text>
</comment>
<evidence type="ECO:0000256" key="10">
    <source>
        <dbReference type="ARBA" id="ARBA00023136"/>
    </source>
</evidence>
<feature type="transmembrane region" description="Helical" evidence="12">
    <location>
        <begin position="260"/>
        <end position="279"/>
    </location>
</feature>
<keyword evidence="6" id="KW-0598">Phosphotransferase system</keyword>
<evidence type="ECO:0000313" key="17">
    <source>
        <dbReference type="Proteomes" id="UP000824211"/>
    </source>
</evidence>
<dbReference type="PROSITE" id="PS51093">
    <property type="entry name" value="PTS_EIIA_TYPE_1"/>
    <property type="match status" value="1"/>
</dbReference>
<keyword evidence="3" id="KW-1003">Cell membrane</keyword>
<organism evidence="16 17">
    <name type="scientific">Candidatus Faecalibacterium faecipullorum</name>
    <dbReference type="NCBI Taxonomy" id="2838578"/>
    <lineage>
        <taxon>Bacteria</taxon>
        <taxon>Bacillati</taxon>
        <taxon>Bacillota</taxon>
        <taxon>Clostridia</taxon>
        <taxon>Eubacteriales</taxon>
        <taxon>Oscillospiraceae</taxon>
        <taxon>Faecalibacterium</taxon>
    </lineage>
</organism>